<keyword evidence="19" id="KW-1185">Reference proteome</keyword>
<dbReference type="SMART" id="SM00747">
    <property type="entry name" value="CFEM"/>
    <property type="match status" value="1"/>
</dbReference>
<dbReference type="InterPro" id="IPR049326">
    <property type="entry name" value="Rhodopsin_dom_fungi"/>
</dbReference>
<reference evidence="19" key="1">
    <citation type="submission" date="2016-03" db="EMBL/GenBank/DDBJ databases">
        <authorList>
            <person name="Ploux O."/>
        </authorList>
    </citation>
    <scope>NUCLEOTIDE SEQUENCE [LARGE SCALE GENOMIC DNA]</scope>
    <source>
        <strain evidence="19">UK7</strain>
    </source>
</reference>
<evidence type="ECO:0000256" key="15">
    <source>
        <dbReference type="SAM" id="Phobius"/>
    </source>
</evidence>
<comment type="caution">
    <text evidence="18">The sequence shown here is derived from an EMBL/GenBank/DDBJ whole genome shotgun (WGS) entry which is preliminary data.</text>
</comment>
<feature type="compositionally biased region" description="Polar residues" evidence="14">
    <location>
        <begin position="438"/>
        <end position="447"/>
    </location>
</feature>
<evidence type="ECO:0000256" key="4">
    <source>
        <dbReference type="ARBA" id="ARBA00010031"/>
    </source>
</evidence>
<evidence type="ECO:0000256" key="1">
    <source>
        <dbReference type="ARBA" id="ARBA00004141"/>
    </source>
</evidence>
<dbReference type="Proteomes" id="UP000178129">
    <property type="component" value="Unassembled WGS sequence"/>
</dbReference>
<feature type="domain" description="CFEM" evidence="17">
    <location>
        <begin position="27"/>
        <end position="93"/>
    </location>
</feature>
<feature type="transmembrane region" description="Helical" evidence="15">
    <location>
        <begin position="138"/>
        <end position="159"/>
    </location>
</feature>
<evidence type="ECO:0000256" key="2">
    <source>
        <dbReference type="ARBA" id="ARBA00004589"/>
    </source>
</evidence>
<dbReference type="InParanoid" id="A0A1E1JXX1"/>
<sequence length="462" mass="51196">MPSTLFSLVAVLLGGVLLQAQSASAVAPLTPPICSTKCTITALGAAGCALKDIRNCLCTNMTLQLELATCVYKSCNHTEQQTATQILQEKICVGVPFESRKTELLRAEFLLAAITYPIIILRMISRVWVARKVWWDDWMIVFAVALMIPNTVIPIWTAYQGFGLHIWNVEPHKAIILGKLYYVATIFYALIQNLAKFSILFLYLRIFPAPDFSFIVKIAIGFMLCHTIAFTSAIIFQCTPIEVAWSPSGDSKCINMHTLAIAGAIASIVEDLVIITLPINQLLALRISRRKRSALFFMFAVGSFACVASMIRLKVIIDFFPNPNLDSTWTAISPTIWSDIETYMAINCSCIMCLRPLFSKAFPKVFGTTNATTDTNTTTNAGSDSKPKSYSKRSTTTPPKVWADKWGSTYDTQSRRSEEDVIIQQSGPEELELRKLPTNMSNNTNGRGSPGSDRNDSYHHGV</sequence>
<evidence type="ECO:0000256" key="3">
    <source>
        <dbReference type="ARBA" id="ARBA00004613"/>
    </source>
</evidence>
<feature type="transmembrane region" description="Helical" evidence="15">
    <location>
        <begin position="214"/>
        <end position="236"/>
    </location>
</feature>
<evidence type="ECO:0000256" key="14">
    <source>
        <dbReference type="SAM" id="MobiDB-lite"/>
    </source>
</evidence>
<keyword evidence="9 15" id="KW-1133">Transmembrane helix</keyword>
<keyword evidence="6" id="KW-0336">GPI-anchor</keyword>
<dbReference type="InterPro" id="IPR052337">
    <property type="entry name" value="SAT4-like"/>
</dbReference>
<name>A0A1E1JXX1_9HELO</name>
<feature type="transmembrane region" description="Helical" evidence="15">
    <location>
        <begin position="109"/>
        <end position="129"/>
    </location>
</feature>
<dbReference type="STRING" id="914237.A0A1E1JXX1"/>
<keyword evidence="6" id="KW-0325">Glycoprotein</keyword>
<dbReference type="PANTHER" id="PTHR33048:SF160">
    <property type="entry name" value="SAT4 FAMILY MEMBRANE PROTEIN"/>
    <property type="match status" value="1"/>
</dbReference>
<evidence type="ECO:0000256" key="10">
    <source>
        <dbReference type="ARBA" id="ARBA00023136"/>
    </source>
</evidence>
<organism evidence="18 19">
    <name type="scientific">Rhynchosporium graminicola</name>
    <dbReference type="NCBI Taxonomy" id="2792576"/>
    <lineage>
        <taxon>Eukaryota</taxon>
        <taxon>Fungi</taxon>
        <taxon>Dikarya</taxon>
        <taxon>Ascomycota</taxon>
        <taxon>Pezizomycotina</taxon>
        <taxon>Leotiomycetes</taxon>
        <taxon>Helotiales</taxon>
        <taxon>Ploettnerulaceae</taxon>
        <taxon>Rhynchosporium</taxon>
    </lineage>
</organism>
<dbReference type="GO" id="GO:0005576">
    <property type="term" value="C:extracellular region"/>
    <property type="evidence" value="ECO:0007669"/>
    <property type="project" value="UniProtKB-SubCell"/>
</dbReference>
<comment type="similarity">
    <text evidence="4">Belongs to the RBT5 family.</text>
</comment>
<evidence type="ECO:0000256" key="7">
    <source>
        <dbReference type="ARBA" id="ARBA00022692"/>
    </source>
</evidence>
<protein>
    <recommendedName>
        <fullName evidence="17">CFEM domain-containing protein</fullName>
    </recommendedName>
</protein>
<gene>
    <name evidence="18" type="ORF">RCO7_06794</name>
</gene>
<feature type="signal peptide" evidence="16">
    <location>
        <begin position="1"/>
        <end position="25"/>
    </location>
</feature>
<evidence type="ECO:0000256" key="12">
    <source>
        <dbReference type="ARBA" id="ARBA00023288"/>
    </source>
</evidence>
<feature type="region of interest" description="Disordered" evidence="14">
    <location>
        <begin position="369"/>
        <end position="462"/>
    </location>
</feature>
<dbReference type="AlphaFoldDB" id="A0A1E1JXX1"/>
<dbReference type="GO" id="GO:0098552">
    <property type="term" value="C:side of membrane"/>
    <property type="evidence" value="ECO:0007669"/>
    <property type="project" value="UniProtKB-KW"/>
</dbReference>
<evidence type="ECO:0000256" key="5">
    <source>
        <dbReference type="ARBA" id="ARBA00022525"/>
    </source>
</evidence>
<feature type="transmembrane region" description="Helical" evidence="15">
    <location>
        <begin position="295"/>
        <end position="313"/>
    </location>
</feature>
<feature type="transmembrane region" description="Helical" evidence="15">
    <location>
        <begin position="256"/>
        <end position="283"/>
    </location>
</feature>
<accession>A0A1E1JXX1</accession>
<evidence type="ECO:0000256" key="16">
    <source>
        <dbReference type="SAM" id="SignalP"/>
    </source>
</evidence>
<feature type="compositionally biased region" description="Low complexity" evidence="14">
    <location>
        <begin position="369"/>
        <end position="384"/>
    </location>
</feature>
<evidence type="ECO:0000256" key="9">
    <source>
        <dbReference type="ARBA" id="ARBA00022989"/>
    </source>
</evidence>
<evidence type="ECO:0000256" key="6">
    <source>
        <dbReference type="ARBA" id="ARBA00022622"/>
    </source>
</evidence>
<evidence type="ECO:0000313" key="18">
    <source>
        <dbReference type="EMBL" id="CZS90663.1"/>
    </source>
</evidence>
<feature type="transmembrane region" description="Helical" evidence="15">
    <location>
        <begin position="179"/>
        <end position="202"/>
    </location>
</feature>
<dbReference type="EMBL" id="FJUW01000004">
    <property type="protein sequence ID" value="CZS90663.1"/>
    <property type="molecule type" value="Genomic_DNA"/>
</dbReference>
<feature type="chain" id="PRO_5009445384" description="CFEM domain-containing protein" evidence="16">
    <location>
        <begin position="26"/>
        <end position="462"/>
    </location>
</feature>
<comment type="subcellular location">
    <subcellularLocation>
        <location evidence="2">Membrane</location>
        <topology evidence="2">Lipid-anchor</topology>
        <topology evidence="2">GPI-anchor</topology>
    </subcellularLocation>
    <subcellularLocation>
        <location evidence="1">Membrane</location>
        <topology evidence="1">Multi-pass membrane protein</topology>
    </subcellularLocation>
    <subcellularLocation>
        <location evidence="3">Secreted</location>
    </subcellularLocation>
</comment>
<keyword evidence="7 15" id="KW-0812">Transmembrane</keyword>
<keyword evidence="5" id="KW-0964">Secreted</keyword>
<feature type="compositionally biased region" description="Basic and acidic residues" evidence="14">
    <location>
        <begin position="453"/>
        <end position="462"/>
    </location>
</feature>
<evidence type="ECO:0000313" key="19">
    <source>
        <dbReference type="Proteomes" id="UP000178129"/>
    </source>
</evidence>
<keyword evidence="8 16" id="KW-0732">Signal</keyword>
<evidence type="ECO:0000256" key="11">
    <source>
        <dbReference type="ARBA" id="ARBA00023157"/>
    </source>
</evidence>
<keyword evidence="10 15" id="KW-0472">Membrane</keyword>
<comment type="similarity">
    <text evidence="13">Belongs to the SAT4 family.</text>
</comment>
<evidence type="ECO:0000256" key="8">
    <source>
        <dbReference type="ARBA" id="ARBA00022729"/>
    </source>
</evidence>
<keyword evidence="12" id="KW-0449">Lipoprotein</keyword>
<dbReference type="Pfam" id="PF20684">
    <property type="entry name" value="Fung_rhodopsin"/>
    <property type="match status" value="1"/>
</dbReference>
<evidence type="ECO:0000256" key="13">
    <source>
        <dbReference type="ARBA" id="ARBA00038359"/>
    </source>
</evidence>
<dbReference type="Pfam" id="PF05730">
    <property type="entry name" value="CFEM"/>
    <property type="match status" value="1"/>
</dbReference>
<evidence type="ECO:0000259" key="17">
    <source>
        <dbReference type="SMART" id="SM00747"/>
    </source>
</evidence>
<dbReference type="InterPro" id="IPR008427">
    <property type="entry name" value="Extracellular_membr_CFEM_dom"/>
</dbReference>
<dbReference type="PANTHER" id="PTHR33048">
    <property type="entry name" value="PTH11-LIKE INTEGRAL MEMBRANE PROTEIN (AFU_ORTHOLOGUE AFUA_5G11245)"/>
    <property type="match status" value="1"/>
</dbReference>
<proteinExistence type="inferred from homology"/>
<keyword evidence="11" id="KW-1015">Disulfide bond</keyword>